<protein>
    <recommendedName>
        <fullName evidence="4">TM2 domain-containing protein</fullName>
    </recommendedName>
</protein>
<keyword evidence="1" id="KW-0812">Transmembrane</keyword>
<keyword evidence="1" id="KW-0472">Membrane</keyword>
<feature type="transmembrane region" description="Helical" evidence="1">
    <location>
        <begin position="34"/>
        <end position="63"/>
    </location>
</feature>
<dbReference type="EMBL" id="DVJP01000077">
    <property type="protein sequence ID" value="HIS77501.1"/>
    <property type="molecule type" value="Genomic_DNA"/>
</dbReference>
<dbReference type="Proteomes" id="UP000824002">
    <property type="component" value="Unassembled WGS sequence"/>
</dbReference>
<reference evidence="2" key="2">
    <citation type="journal article" date="2021" name="PeerJ">
        <title>Extensive microbial diversity within the chicken gut microbiome revealed by metagenomics and culture.</title>
        <authorList>
            <person name="Gilroy R."/>
            <person name="Ravi A."/>
            <person name="Getino M."/>
            <person name="Pursley I."/>
            <person name="Horton D.L."/>
            <person name="Alikhan N.F."/>
            <person name="Baker D."/>
            <person name="Gharbi K."/>
            <person name="Hall N."/>
            <person name="Watson M."/>
            <person name="Adriaenssens E.M."/>
            <person name="Foster-Nyarko E."/>
            <person name="Jarju S."/>
            <person name="Secka A."/>
            <person name="Antonio M."/>
            <person name="Oren A."/>
            <person name="Chaudhuri R.R."/>
            <person name="La Ragione R."/>
            <person name="Hildebrand F."/>
            <person name="Pallen M.J."/>
        </authorList>
    </citation>
    <scope>NUCLEOTIDE SEQUENCE</scope>
    <source>
        <strain evidence="2">CHK199-13235</strain>
    </source>
</reference>
<dbReference type="AlphaFoldDB" id="A0A9D1FPB1"/>
<organism evidence="2 3">
    <name type="scientific">Candidatus Merdivicinus excrementipullorum</name>
    <dbReference type="NCBI Taxonomy" id="2840867"/>
    <lineage>
        <taxon>Bacteria</taxon>
        <taxon>Bacillati</taxon>
        <taxon>Bacillota</taxon>
        <taxon>Clostridia</taxon>
        <taxon>Eubacteriales</taxon>
        <taxon>Oscillospiraceae</taxon>
        <taxon>Oscillospiraceae incertae sedis</taxon>
        <taxon>Candidatus Merdivicinus</taxon>
    </lineage>
</organism>
<feature type="transmembrane region" description="Helical" evidence="1">
    <location>
        <begin position="147"/>
        <end position="167"/>
    </location>
</feature>
<sequence>MKKSRALAILFGLMPGAGHMYLGKMKRGMTLLILFWGILAVASFLGMGALALGMLVVWFYAFFDVVNLSALPPEQLEAVPDQFMFGLLDGTNIHNLNIFKTKSTALGWGFIIVGILLLYNTLSSLIFGSLANFLASLGFSVEWLWNVYYDIPQLAVGVLVIFLGIRFMRGGKKNAPKDDLRQYIGDGQENSTCHCHNHDH</sequence>
<evidence type="ECO:0008006" key="4">
    <source>
        <dbReference type="Google" id="ProtNLM"/>
    </source>
</evidence>
<proteinExistence type="predicted"/>
<evidence type="ECO:0000313" key="3">
    <source>
        <dbReference type="Proteomes" id="UP000824002"/>
    </source>
</evidence>
<evidence type="ECO:0000256" key="1">
    <source>
        <dbReference type="SAM" id="Phobius"/>
    </source>
</evidence>
<feature type="transmembrane region" description="Helical" evidence="1">
    <location>
        <begin position="105"/>
        <end position="127"/>
    </location>
</feature>
<accession>A0A9D1FPB1</accession>
<comment type="caution">
    <text evidence="2">The sequence shown here is derived from an EMBL/GenBank/DDBJ whole genome shotgun (WGS) entry which is preliminary data.</text>
</comment>
<evidence type="ECO:0000313" key="2">
    <source>
        <dbReference type="EMBL" id="HIS77501.1"/>
    </source>
</evidence>
<keyword evidence="1" id="KW-1133">Transmembrane helix</keyword>
<name>A0A9D1FPB1_9FIRM</name>
<gene>
    <name evidence="2" type="ORF">IAB51_11945</name>
</gene>
<reference evidence="2" key="1">
    <citation type="submission" date="2020-10" db="EMBL/GenBank/DDBJ databases">
        <authorList>
            <person name="Gilroy R."/>
        </authorList>
    </citation>
    <scope>NUCLEOTIDE SEQUENCE</scope>
    <source>
        <strain evidence="2">CHK199-13235</strain>
    </source>
</reference>